<dbReference type="EMBL" id="JAWNGG020000088">
    <property type="protein sequence ID" value="KAK9302891.1"/>
    <property type="molecule type" value="Genomic_DNA"/>
</dbReference>
<comment type="caution">
    <text evidence="1">The sequence shown here is derived from an EMBL/GenBank/DDBJ whole genome shotgun (WGS) entry which is preliminary data.</text>
</comment>
<proteinExistence type="predicted"/>
<evidence type="ECO:0000313" key="1">
    <source>
        <dbReference type="EMBL" id="KAK9302891.1"/>
    </source>
</evidence>
<protein>
    <submittedName>
        <fullName evidence="1">Uncharacterized protein</fullName>
    </submittedName>
</protein>
<dbReference type="Proteomes" id="UP001432146">
    <property type="component" value="Unassembled WGS sequence"/>
</dbReference>
<accession>A0AAW1A1N6</accession>
<sequence>MSYSIEMHRLTDHVRSISATLRPRSAGIVIEIGGATDPNPMIPFDFEMEPGRAEAFEKFRFVGKTLAAVAGIRLASARRWRAPPYGHVALAARALESPNRI</sequence>
<name>A0AAW1A1N6_9HYME</name>
<evidence type="ECO:0000313" key="2">
    <source>
        <dbReference type="Proteomes" id="UP001432146"/>
    </source>
</evidence>
<dbReference type="AlphaFoldDB" id="A0AAW1A1N6"/>
<gene>
    <name evidence="1" type="ORF">QLX08_005287</name>
</gene>
<keyword evidence="2" id="KW-1185">Reference proteome</keyword>
<reference evidence="1 2" key="1">
    <citation type="submission" date="2024-05" db="EMBL/GenBank/DDBJ databases">
        <title>The nuclear and mitochondrial genome assemblies of Tetragonisca angustula (Apidae: Meliponini), a tiny yet remarkable pollinator in the Neotropics.</title>
        <authorList>
            <person name="Ferrari R."/>
            <person name="Ricardo P.C."/>
            <person name="Dias F.C."/>
            <person name="Araujo N.S."/>
            <person name="Soares D.O."/>
            <person name="Zhou Q.-S."/>
            <person name="Zhu C.-D."/>
            <person name="Coutinho L."/>
            <person name="Airas M.C."/>
            <person name="Batista T.M."/>
        </authorList>
    </citation>
    <scope>NUCLEOTIDE SEQUENCE [LARGE SCALE GENOMIC DNA]</scope>
    <source>
        <strain evidence="1">ASF017062</strain>
        <tissue evidence="1">Abdomen</tissue>
    </source>
</reference>
<organism evidence="1 2">
    <name type="scientific">Tetragonisca angustula</name>
    <dbReference type="NCBI Taxonomy" id="166442"/>
    <lineage>
        <taxon>Eukaryota</taxon>
        <taxon>Metazoa</taxon>
        <taxon>Ecdysozoa</taxon>
        <taxon>Arthropoda</taxon>
        <taxon>Hexapoda</taxon>
        <taxon>Insecta</taxon>
        <taxon>Pterygota</taxon>
        <taxon>Neoptera</taxon>
        <taxon>Endopterygota</taxon>
        <taxon>Hymenoptera</taxon>
        <taxon>Apocrita</taxon>
        <taxon>Aculeata</taxon>
        <taxon>Apoidea</taxon>
        <taxon>Anthophila</taxon>
        <taxon>Apidae</taxon>
        <taxon>Tetragonisca</taxon>
    </lineage>
</organism>